<feature type="coiled-coil region" evidence="6">
    <location>
        <begin position="134"/>
        <end position="169"/>
    </location>
</feature>
<name>A0A1H1QRP3_9MICO</name>
<evidence type="ECO:0000313" key="9">
    <source>
        <dbReference type="EMBL" id="SDS26162.1"/>
    </source>
</evidence>
<comment type="catalytic activity">
    <reaction evidence="1">
        <text>ATP + protein L-histidine = ADP + protein N-phospho-L-histidine.</text>
        <dbReference type="EC" id="2.7.13.3"/>
    </reaction>
</comment>
<dbReference type="GO" id="GO:0004673">
    <property type="term" value="F:protein histidine kinase activity"/>
    <property type="evidence" value="ECO:0007669"/>
    <property type="project" value="UniProtKB-EC"/>
</dbReference>
<dbReference type="GO" id="GO:0000160">
    <property type="term" value="P:phosphorelay signal transduction system"/>
    <property type="evidence" value="ECO:0007669"/>
    <property type="project" value="UniProtKB-KW"/>
</dbReference>
<keyword evidence="5" id="KW-0902">Two-component regulatory system</keyword>
<dbReference type="EC" id="2.7.13.3" evidence="2"/>
<feature type="transmembrane region" description="Helical" evidence="8">
    <location>
        <begin position="83"/>
        <end position="103"/>
    </location>
</feature>
<feature type="transmembrane region" description="Helical" evidence="8">
    <location>
        <begin position="21"/>
        <end position="38"/>
    </location>
</feature>
<evidence type="ECO:0000256" key="8">
    <source>
        <dbReference type="SAM" id="Phobius"/>
    </source>
</evidence>
<dbReference type="InterPro" id="IPR050482">
    <property type="entry name" value="Sensor_HK_TwoCompSys"/>
</dbReference>
<keyword evidence="6" id="KW-0175">Coiled coil</keyword>
<protein>
    <recommendedName>
        <fullName evidence="2">histidine kinase</fullName>
        <ecNumber evidence="2">2.7.13.3</ecNumber>
    </recommendedName>
</protein>
<sequence length="397" mass="43675">MTTGLSRRLRLRWPRSRVAGIVALANVFAFSILVAEQATEWSSRWEPAALLWWVGGLTVVIGVVLVVVTIVVSALARSWWARAVIAVVVTAIQASVRTVFLLPSTILDGDSRGGLIIWVTGASGYLMAIATGFLVAALIEREDRERARRRAEEERTRDAVAELEREELRVRRLVADRLHGTVQHRLVVVASGLDQIADRLTAGDEDPARWAPTLRDWALDLDELREEHVRALSHSLFPSGADLGTYEAIRALLDRLPPTVATTVELGPTMKELVRRLHAPLPLRDRLVVVYTTEEAVTNAIKHGSADRVTVWVEARNHGGSWELEVCVDDNGTGPVSDTPPLSGLARHRARAEARGGSLHLERNEDGGGRLRLLLPFVPEESHQGEGGRQASDALRD</sequence>
<evidence type="ECO:0000256" key="5">
    <source>
        <dbReference type="ARBA" id="ARBA00023012"/>
    </source>
</evidence>
<dbReference type="Gene3D" id="3.30.565.10">
    <property type="entry name" value="Histidine kinase-like ATPase, C-terminal domain"/>
    <property type="match status" value="1"/>
</dbReference>
<keyword evidence="8" id="KW-1133">Transmembrane helix</keyword>
<dbReference type="OrthoDB" id="3573097at2"/>
<keyword evidence="3" id="KW-0808">Transferase</keyword>
<dbReference type="AlphaFoldDB" id="A0A1H1QRP3"/>
<feature type="region of interest" description="Disordered" evidence="7">
    <location>
        <begin position="376"/>
        <end position="397"/>
    </location>
</feature>
<feature type="transmembrane region" description="Helical" evidence="8">
    <location>
        <begin position="115"/>
        <end position="139"/>
    </location>
</feature>
<dbReference type="STRING" id="1136497.SAMN04489752_1326"/>
<dbReference type="Proteomes" id="UP000199597">
    <property type="component" value="Chromosome I"/>
</dbReference>
<evidence type="ECO:0000256" key="4">
    <source>
        <dbReference type="ARBA" id="ARBA00022777"/>
    </source>
</evidence>
<keyword evidence="10" id="KW-1185">Reference proteome</keyword>
<organism evidence="9 10">
    <name type="scientific">Brevibacterium siliguriense</name>
    <dbReference type="NCBI Taxonomy" id="1136497"/>
    <lineage>
        <taxon>Bacteria</taxon>
        <taxon>Bacillati</taxon>
        <taxon>Actinomycetota</taxon>
        <taxon>Actinomycetes</taxon>
        <taxon>Micrococcales</taxon>
        <taxon>Brevibacteriaceae</taxon>
        <taxon>Brevibacterium</taxon>
    </lineage>
</organism>
<evidence type="ECO:0000256" key="2">
    <source>
        <dbReference type="ARBA" id="ARBA00012438"/>
    </source>
</evidence>
<evidence type="ECO:0000313" key="10">
    <source>
        <dbReference type="Proteomes" id="UP000199597"/>
    </source>
</evidence>
<dbReference type="PANTHER" id="PTHR24421">
    <property type="entry name" value="NITRATE/NITRITE SENSOR PROTEIN NARX-RELATED"/>
    <property type="match status" value="1"/>
</dbReference>
<feature type="transmembrane region" description="Helical" evidence="8">
    <location>
        <begin position="50"/>
        <end position="76"/>
    </location>
</feature>
<keyword evidence="8" id="KW-0472">Membrane</keyword>
<evidence type="ECO:0000256" key="7">
    <source>
        <dbReference type="SAM" id="MobiDB-lite"/>
    </source>
</evidence>
<dbReference type="PANTHER" id="PTHR24421:SF10">
    <property type="entry name" value="NITRATE_NITRITE SENSOR PROTEIN NARQ"/>
    <property type="match status" value="1"/>
</dbReference>
<proteinExistence type="predicted"/>
<evidence type="ECO:0000256" key="1">
    <source>
        <dbReference type="ARBA" id="ARBA00000085"/>
    </source>
</evidence>
<gene>
    <name evidence="9" type="ORF">SAMN04489752_1326</name>
</gene>
<accession>A0A1H1QRP3</accession>
<dbReference type="RefSeq" id="WP_157689009.1">
    <property type="nucleotide sequence ID" value="NZ_LT629766.1"/>
</dbReference>
<evidence type="ECO:0000256" key="3">
    <source>
        <dbReference type="ARBA" id="ARBA00022679"/>
    </source>
</evidence>
<dbReference type="InterPro" id="IPR036890">
    <property type="entry name" value="HATPase_C_sf"/>
</dbReference>
<evidence type="ECO:0000256" key="6">
    <source>
        <dbReference type="SAM" id="Coils"/>
    </source>
</evidence>
<reference evidence="10" key="1">
    <citation type="submission" date="2016-10" db="EMBL/GenBank/DDBJ databases">
        <authorList>
            <person name="Varghese N."/>
            <person name="Submissions S."/>
        </authorList>
    </citation>
    <scope>NUCLEOTIDE SEQUENCE [LARGE SCALE GENOMIC DNA]</scope>
    <source>
        <strain evidence="10">DSM 23676</strain>
    </source>
</reference>
<keyword evidence="8" id="KW-0812">Transmembrane</keyword>
<dbReference type="EMBL" id="LT629766">
    <property type="protein sequence ID" value="SDS26162.1"/>
    <property type="molecule type" value="Genomic_DNA"/>
</dbReference>
<dbReference type="SUPFAM" id="SSF55874">
    <property type="entry name" value="ATPase domain of HSP90 chaperone/DNA topoisomerase II/histidine kinase"/>
    <property type="match status" value="1"/>
</dbReference>
<keyword evidence="4 9" id="KW-0418">Kinase</keyword>